<dbReference type="PaxDb" id="35128-Thaps16584"/>
<evidence type="ECO:0000256" key="4">
    <source>
        <dbReference type="ARBA" id="ARBA00022741"/>
    </source>
</evidence>
<dbReference type="KEGG" id="tps:THAPSDRAFT_16584"/>
<dbReference type="RefSeq" id="XP_002292202.1">
    <property type="nucleotide sequence ID" value="XM_002292166.1"/>
</dbReference>
<dbReference type="GeneID" id="7443493"/>
<comment type="catalytic activity">
    <reaction evidence="7">
        <text>L-threonyl-[protein] + ATP = O-phospho-L-threonyl-[protein] + ADP + H(+)</text>
        <dbReference type="Rhea" id="RHEA:46608"/>
        <dbReference type="Rhea" id="RHEA-COMP:11060"/>
        <dbReference type="Rhea" id="RHEA-COMP:11605"/>
        <dbReference type="ChEBI" id="CHEBI:15378"/>
        <dbReference type="ChEBI" id="CHEBI:30013"/>
        <dbReference type="ChEBI" id="CHEBI:30616"/>
        <dbReference type="ChEBI" id="CHEBI:61977"/>
        <dbReference type="ChEBI" id="CHEBI:456216"/>
        <dbReference type="EC" id="2.7.11.1"/>
    </reaction>
</comment>
<dbReference type="PROSITE" id="PS50011">
    <property type="entry name" value="PROTEIN_KINASE_DOM"/>
    <property type="match status" value="1"/>
</dbReference>
<dbReference type="Gene3D" id="1.10.510.10">
    <property type="entry name" value="Transferase(Phosphotransferase) domain 1"/>
    <property type="match status" value="1"/>
</dbReference>
<name>B8C7V9_THAPS</name>
<dbReference type="HOGENOM" id="CLU_2534474_0_0_1"/>
<keyword evidence="2" id="KW-0723">Serine/threonine-protein kinase</keyword>
<dbReference type="Proteomes" id="UP000001449">
    <property type="component" value="Chromosome 9"/>
</dbReference>
<evidence type="ECO:0000256" key="2">
    <source>
        <dbReference type="ARBA" id="ARBA00022527"/>
    </source>
</evidence>
<keyword evidence="5" id="KW-0418">Kinase</keyword>
<reference evidence="10 11" key="1">
    <citation type="journal article" date="2004" name="Science">
        <title>The genome of the diatom Thalassiosira pseudonana: ecology, evolution, and metabolism.</title>
        <authorList>
            <person name="Armbrust E.V."/>
            <person name="Berges J.A."/>
            <person name="Bowler C."/>
            <person name="Green B.R."/>
            <person name="Martinez D."/>
            <person name="Putnam N.H."/>
            <person name="Zhou S."/>
            <person name="Allen A.E."/>
            <person name="Apt K.E."/>
            <person name="Bechner M."/>
            <person name="Brzezinski M.A."/>
            <person name="Chaal B.K."/>
            <person name="Chiovitti A."/>
            <person name="Davis A.K."/>
            <person name="Demarest M.S."/>
            <person name="Detter J.C."/>
            <person name="Glavina T."/>
            <person name="Goodstein D."/>
            <person name="Hadi M.Z."/>
            <person name="Hellsten U."/>
            <person name="Hildebrand M."/>
            <person name="Jenkins B.D."/>
            <person name="Jurka J."/>
            <person name="Kapitonov V.V."/>
            <person name="Kroger N."/>
            <person name="Lau W.W."/>
            <person name="Lane T.W."/>
            <person name="Larimer F.W."/>
            <person name="Lippmeier J.C."/>
            <person name="Lucas S."/>
            <person name="Medina M."/>
            <person name="Montsant A."/>
            <person name="Obornik M."/>
            <person name="Parker M.S."/>
            <person name="Palenik B."/>
            <person name="Pazour G.J."/>
            <person name="Richardson P.M."/>
            <person name="Rynearson T.A."/>
            <person name="Saito M.A."/>
            <person name="Schwartz D.C."/>
            <person name="Thamatrakoln K."/>
            <person name="Valentin K."/>
            <person name="Vardi A."/>
            <person name="Wilkerson F.P."/>
            <person name="Rokhsar D.S."/>
        </authorList>
    </citation>
    <scope>NUCLEOTIDE SEQUENCE [LARGE SCALE GENOMIC DNA]</scope>
    <source>
        <strain evidence="10 11">CCMP1335</strain>
    </source>
</reference>
<dbReference type="AlphaFoldDB" id="B8C7V9"/>
<dbReference type="InParanoid" id="B8C7V9"/>
<keyword evidence="6" id="KW-0067">ATP-binding</keyword>
<accession>B8C7V9</accession>
<proteinExistence type="predicted"/>
<evidence type="ECO:0000256" key="7">
    <source>
        <dbReference type="ARBA" id="ARBA00047899"/>
    </source>
</evidence>
<reference evidence="10 11" key="2">
    <citation type="journal article" date="2008" name="Nature">
        <title>The Phaeodactylum genome reveals the evolutionary history of diatom genomes.</title>
        <authorList>
            <person name="Bowler C."/>
            <person name="Allen A.E."/>
            <person name="Badger J.H."/>
            <person name="Grimwood J."/>
            <person name="Jabbari K."/>
            <person name="Kuo A."/>
            <person name="Maheswari U."/>
            <person name="Martens C."/>
            <person name="Maumus F."/>
            <person name="Otillar R.P."/>
            <person name="Rayko E."/>
            <person name="Salamov A."/>
            <person name="Vandepoele K."/>
            <person name="Beszteri B."/>
            <person name="Gruber A."/>
            <person name="Heijde M."/>
            <person name="Katinka M."/>
            <person name="Mock T."/>
            <person name="Valentin K."/>
            <person name="Verret F."/>
            <person name="Berges J.A."/>
            <person name="Brownlee C."/>
            <person name="Cadoret J.P."/>
            <person name="Chiovitti A."/>
            <person name="Choi C.J."/>
            <person name="Coesel S."/>
            <person name="De Martino A."/>
            <person name="Detter J.C."/>
            <person name="Durkin C."/>
            <person name="Falciatore A."/>
            <person name="Fournet J."/>
            <person name="Haruta M."/>
            <person name="Huysman M.J."/>
            <person name="Jenkins B.D."/>
            <person name="Jiroutova K."/>
            <person name="Jorgensen R.E."/>
            <person name="Joubert Y."/>
            <person name="Kaplan A."/>
            <person name="Kroger N."/>
            <person name="Kroth P.G."/>
            <person name="La Roche J."/>
            <person name="Lindquist E."/>
            <person name="Lommer M."/>
            <person name="Martin-Jezequel V."/>
            <person name="Lopez P.J."/>
            <person name="Lucas S."/>
            <person name="Mangogna M."/>
            <person name="McGinnis K."/>
            <person name="Medlin L.K."/>
            <person name="Montsant A."/>
            <person name="Oudot-Le Secq M.P."/>
            <person name="Napoli C."/>
            <person name="Obornik M."/>
            <person name="Parker M.S."/>
            <person name="Petit J.L."/>
            <person name="Porcel B.M."/>
            <person name="Poulsen N."/>
            <person name="Robison M."/>
            <person name="Rychlewski L."/>
            <person name="Rynearson T.A."/>
            <person name="Schmutz J."/>
            <person name="Shapiro H."/>
            <person name="Siaut M."/>
            <person name="Stanley M."/>
            <person name="Sussman M.R."/>
            <person name="Taylor A.R."/>
            <person name="Vardi A."/>
            <person name="von Dassow P."/>
            <person name="Vyverman W."/>
            <person name="Willis A."/>
            <person name="Wyrwicz L.S."/>
            <person name="Rokhsar D.S."/>
            <person name="Weissenbach J."/>
            <person name="Armbrust E.V."/>
            <person name="Green B.R."/>
            <person name="Van de Peer Y."/>
            <person name="Grigoriev I.V."/>
        </authorList>
    </citation>
    <scope>NUCLEOTIDE SEQUENCE [LARGE SCALE GENOMIC DNA]</scope>
    <source>
        <strain evidence="10 11">CCMP1335</strain>
    </source>
</reference>
<comment type="catalytic activity">
    <reaction evidence="8">
        <text>L-seryl-[protein] + ATP = O-phospho-L-seryl-[protein] + ADP + H(+)</text>
        <dbReference type="Rhea" id="RHEA:17989"/>
        <dbReference type="Rhea" id="RHEA-COMP:9863"/>
        <dbReference type="Rhea" id="RHEA-COMP:11604"/>
        <dbReference type="ChEBI" id="CHEBI:15378"/>
        <dbReference type="ChEBI" id="CHEBI:29999"/>
        <dbReference type="ChEBI" id="CHEBI:30616"/>
        <dbReference type="ChEBI" id="CHEBI:83421"/>
        <dbReference type="ChEBI" id="CHEBI:456216"/>
        <dbReference type="EC" id="2.7.11.1"/>
    </reaction>
</comment>
<evidence type="ECO:0000256" key="8">
    <source>
        <dbReference type="ARBA" id="ARBA00048679"/>
    </source>
</evidence>
<gene>
    <name evidence="10" type="ORF">THAPSDRAFT_16584</name>
</gene>
<feature type="non-terminal residue" evidence="10">
    <location>
        <position position="1"/>
    </location>
</feature>
<organism evidence="10 11">
    <name type="scientific">Thalassiosira pseudonana</name>
    <name type="common">Marine diatom</name>
    <name type="synonym">Cyclotella nana</name>
    <dbReference type="NCBI Taxonomy" id="35128"/>
    <lineage>
        <taxon>Eukaryota</taxon>
        <taxon>Sar</taxon>
        <taxon>Stramenopiles</taxon>
        <taxon>Ochrophyta</taxon>
        <taxon>Bacillariophyta</taxon>
        <taxon>Coscinodiscophyceae</taxon>
        <taxon>Thalassiosirophycidae</taxon>
        <taxon>Thalassiosirales</taxon>
        <taxon>Thalassiosiraceae</taxon>
        <taxon>Thalassiosira</taxon>
    </lineage>
</organism>
<dbReference type="STRING" id="35128.B8C7V9"/>
<dbReference type="GO" id="GO:0004674">
    <property type="term" value="F:protein serine/threonine kinase activity"/>
    <property type="evidence" value="ECO:0007669"/>
    <property type="project" value="UniProtKB-KW"/>
</dbReference>
<dbReference type="InterPro" id="IPR000719">
    <property type="entry name" value="Prot_kinase_dom"/>
</dbReference>
<evidence type="ECO:0000256" key="5">
    <source>
        <dbReference type="ARBA" id="ARBA00022777"/>
    </source>
</evidence>
<sequence>QLKREKAILRVIDHARVVRFYEVLASKSQVCLVLELVQGGELSDLLVKERGFARDEDKARRYFKQLLVGVQACHRKRICHRDRK</sequence>
<evidence type="ECO:0000313" key="10">
    <source>
        <dbReference type="EMBL" id="EED90177.1"/>
    </source>
</evidence>
<dbReference type="SUPFAM" id="SSF56112">
    <property type="entry name" value="Protein kinase-like (PK-like)"/>
    <property type="match status" value="1"/>
</dbReference>
<dbReference type="PANTHER" id="PTHR43895">
    <property type="entry name" value="CALCIUM/CALMODULIN-DEPENDENT PROTEIN KINASE KINASE-RELATED"/>
    <property type="match status" value="1"/>
</dbReference>
<dbReference type="GO" id="GO:0005524">
    <property type="term" value="F:ATP binding"/>
    <property type="evidence" value="ECO:0007669"/>
    <property type="project" value="UniProtKB-KW"/>
</dbReference>
<evidence type="ECO:0000313" key="11">
    <source>
        <dbReference type="Proteomes" id="UP000001449"/>
    </source>
</evidence>
<evidence type="ECO:0000256" key="3">
    <source>
        <dbReference type="ARBA" id="ARBA00022679"/>
    </source>
</evidence>
<evidence type="ECO:0000256" key="1">
    <source>
        <dbReference type="ARBA" id="ARBA00012513"/>
    </source>
</evidence>
<keyword evidence="4" id="KW-0547">Nucleotide-binding</keyword>
<evidence type="ECO:0000256" key="6">
    <source>
        <dbReference type="ARBA" id="ARBA00022840"/>
    </source>
</evidence>
<dbReference type="InterPro" id="IPR011009">
    <property type="entry name" value="Kinase-like_dom_sf"/>
</dbReference>
<evidence type="ECO:0000259" key="9">
    <source>
        <dbReference type="PROSITE" id="PS50011"/>
    </source>
</evidence>
<keyword evidence="11" id="KW-1185">Reference proteome</keyword>
<dbReference type="Pfam" id="PF00069">
    <property type="entry name" value="Pkinase"/>
    <property type="match status" value="1"/>
</dbReference>
<feature type="non-terminal residue" evidence="10">
    <location>
        <position position="84"/>
    </location>
</feature>
<keyword evidence="3" id="KW-0808">Transferase</keyword>
<dbReference type="PANTHER" id="PTHR43895:SF32">
    <property type="entry name" value="SERINE_THREONINE-PROTEIN KINASE CHK1"/>
    <property type="match status" value="1"/>
</dbReference>
<protein>
    <recommendedName>
        <fullName evidence="1">non-specific serine/threonine protein kinase</fullName>
        <ecNumber evidence="1">2.7.11.1</ecNumber>
    </recommendedName>
</protein>
<dbReference type="EMBL" id="CM000645">
    <property type="protein sequence ID" value="EED90177.1"/>
    <property type="molecule type" value="Genomic_DNA"/>
</dbReference>
<dbReference type="EC" id="2.7.11.1" evidence="1"/>
<dbReference type="eggNOG" id="KOG0583">
    <property type="taxonomic scope" value="Eukaryota"/>
</dbReference>
<feature type="domain" description="Protein kinase" evidence="9">
    <location>
        <begin position="1"/>
        <end position="84"/>
    </location>
</feature>
<dbReference type="OMA" id="CHRKRIC"/>